<feature type="transmembrane region" description="Helical" evidence="19">
    <location>
        <begin position="21"/>
        <end position="39"/>
    </location>
</feature>
<keyword evidence="9" id="KW-0444">Lipid biosynthesis</keyword>
<keyword evidence="12 18" id="KW-0548">Nucleotidyltransferase</keyword>
<evidence type="ECO:0000256" key="5">
    <source>
        <dbReference type="ARBA" id="ARBA00010185"/>
    </source>
</evidence>
<comment type="subcellular location">
    <subcellularLocation>
        <location evidence="2">Cell membrane</location>
        <topology evidence="2">Multi-pass membrane protein</topology>
    </subcellularLocation>
</comment>
<keyword evidence="11 18" id="KW-0812">Transmembrane</keyword>
<comment type="similarity">
    <text evidence="5 18">Belongs to the CDS family.</text>
</comment>
<dbReference type="eggNOG" id="COG4589">
    <property type="taxonomic scope" value="Bacteria"/>
</dbReference>
<keyword evidence="17" id="KW-1208">Phospholipid metabolism</keyword>
<evidence type="ECO:0000256" key="6">
    <source>
        <dbReference type="ARBA" id="ARBA00012487"/>
    </source>
</evidence>
<evidence type="ECO:0000256" key="3">
    <source>
        <dbReference type="ARBA" id="ARBA00005119"/>
    </source>
</evidence>
<feature type="transmembrane region" description="Helical" evidence="19">
    <location>
        <begin position="191"/>
        <end position="210"/>
    </location>
</feature>
<feature type="transmembrane region" description="Helical" evidence="19">
    <location>
        <begin position="123"/>
        <end position="144"/>
    </location>
</feature>
<dbReference type="HOGENOM" id="CLU_037294_0_0_11"/>
<evidence type="ECO:0000256" key="2">
    <source>
        <dbReference type="ARBA" id="ARBA00004651"/>
    </source>
</evidence>
<evidence type="ECO:0000256" key="1">
    <source>
        <dbReference type="ARBA" id="ARBA00001698"/>
    </source>
</evidence>
<dbReference type="GO" id="GO:0016024">
    <property type="term" value="P:CDP-diacylglycerol biosynthetic process"/>
    <property type="evidence" value="ECO:0007669"/>
    <property type="project" value="UniProtKB-UniPathway"/>
</dbReference>
<keyword evidence="21" id="KW-1185">Reference proteome</keyword>
<evidence type="ECO:0000256" key="16">
    <source>
        <dbReference type="ARBA" id="ARBA00023209"/>
    </source>
</evidence>
<sequence>MSSTEGLSDTVTAKAGRNLPAAIAVALVLLGVVGASLWFRKEAFLLVALVAVCVGLWELAQALSRRDIHAPLMPMWVGAAGILVSSYLAGPEALMVSFILTVAGIVVWRVIDGGGQHAVRDSAAGIFSTAYLPLMAGFVALMLAEDDGPILVAVFILLAVANDTGGYVAGVLFGRHPLAPSISPKKSWEGLAGSFILSLAVGIVGSAVVLDYNPMVGVALGLLTPITATVGDLAESLIKRDLQLKDMGTVLPGHGGVLDRIDSMLITAPFVYLLFTAAAQLPTTPLPGA</sequence>
<keyword evidence="16" id="KW-0594">Phospholipid biosynthesis</keyword>
<keyword evidence="10 18" id="KW-0808">Transferase</keyword>
<comment type="catalytic activity">
    <reaction evidence="1 18">
        <text>a 1,2-diacyl-sn-glycero-3-phosphate + CTP + H(+) = a CDP-1,2-diacyl-sn-glycerol + diphosphate</text>
        <dbReference type="Rhea" id="RHEA:16229"/>
        <dbReference type="ChEBI" id="CHEBI:15378"/>
        <dbReference type="ChEBI" id="CHEBI:33019"/>
        <dbReference type="ChEBI" id="CHEBI:37563"/>
        <dbReference type="ChEBI" id="CHEBI:58332"/>
        <dbReference type="ChEBI" id="CHEBI:58608"/>
        <dbReference type="EC" id="2.7.7.41"/>
    </reaction>
</comment>
<protein>
    <recommendedName>
        <fullName evidence="7 18">Phosphatidate cytidylyltransferase</fullName>
        <ecNumber evidence="6 18">2.7.7.41</ecNumber>
    </recommendedName>
</protein>
<reference evidence="20 21" key="1">
    <citation type="journal article" date="2009" name="Stand. Genomic Sci.">
        <title>Complete genome sequence of Jonesia denitrificans type strain (Prevot 55134).</title>
        <authorList>
            <person name="Pukall R."/>
            <person name="Gehrich-Schroter G."/>
            <person name="Lapidus A."/>
            <person name="Nolan M."/>
            <person name="Glavina Del Rio T."/>
            <person name="Lucas S."/>
            <person name="Chen F."/>
            <person name="Tice H."/>
            <person name="Pitluck S."/>
            <person name="Cheng J.F."/>
            <person name="Copeland A."/>
            <person name="Saunders E."/>
            <person name="Brettin T."/>
            <person name="Detter J.C."/>
            <person name="Bruce D."/>
            <person name="Goodwin L."/>
            <person name="Pati A."/>
            <person name="Ivanova N."/>
            <person name="Mavromatis K."/>
            <person name="Ovchinnikova G."/>
            <person name="Chen A."/>
            <person name="Palaniappan K."/>
            <person name="Land M."/>
            <person name="Hauser L."/>
            <person name="Chang Y.J."/>
            <person name="Jeffries C.D."/>
            <person name="Chain P."/>
            <person name="Goker M."/>
            <person name="Bristow J."/>
            <person name="Eisen J.A."/>
            <person name="Markowitz V."/>
            <person name="Hugenholtz P."/>
            <person name="Kyrpides N.C."/>
            <person name="Klenk H.P."/>
            <person name="Han C."/>
        </authorList>
    </citation>
    <scope>NUCLEOTIDE SEQUENCE [LARGE SCALE GENOMIC DNA]</scope>
    <source>
        <strain evidence="21">ATCC 14870 / DSM 20603 / BCRC 15368 / CIP 55.134 / JCM 11481 / NBRC 15587 / NCTC 10816 / Prevot 55134</strain>
    </source>
</reference>
<comment type="pathway">
    <text evidence="4">Lipid metabolism.</text>
</comment>
<keyword evidence="14" id="KW-0443">Lipid metabolism</keyword>
<keyword evidence="8" id="KW-1003">Cell membrane</keyword>
<evidence type="ECO:0000256" key="15">
    <source>
        <dbReference type="ARBA" id="ARBA00023136"/>
    </source>
</evidence>
<dbReference type="Pfam" id="PF01148">
    <property type="entry name" value="CTP_transf_1"/>
    <property type="match status" value="1"/>
</dbReference>
<proteinExistence type="inferred from homology"/>
<evidence type="ECO:0000256" key="10">
    <source>
        <dbReference type="ARBA" id="ARBA00022679"/>
    </source>
</evidence>
<evidence type="ECO:0000256" key="12">
    <source>
        <dbReference type="ARBA" id="ARBA00022695"/>
    </source>
</evidence>
<feature type="transmembrane region" description="Helical" evidence="19">
    <location>
        <begin position="45"/>
        <end position="63"/>
    </location>
</feature>
<keyword evidence="13 19" id="KW-1133">Transmembrane helix</keyword>
<dbReference type="KEGG" id="jde:Jden_1008"/>
<feature type="transmembrane region" description="Helical" evidence="19">
    <location>
        <begin position="94"/>
        <end position="111"/>
    </location>
</feature>
<evidence type="ECO:0000256" key="4">
    <source>
        <dbReference type="ARBA" id="ARBA00005189"/>
    </source>
</evidence>
<comment type="pathway">
    <text evidence="3 18">Phospholipid metabolism; CDP-diacylglycerol biosynthesis; CDP-diacylglycerol from sn-glycerol 3-phosphate: step 3/3.</text>
</comment>
<dbReference type="InterPro" id="IPR000374">
    <property type="entry name" value="PC_trans"/>
</dbReference>
<evidence type="ECO:0000256" key="7">
    <source>
        <dbReference type="ARBA" id="ARBA00019373"/>
    </source>
</evidence>
<dbReference type="GO" id="GO:0004605">
    <property type="term" value="F:phosphatidate cytidylyltransferase activity"/>
    <property type="evidence" value="ECO:0007669"/>
    <property type="project" value="UniProtKB-EC"/>
</dbReference>
<feature type="transmembrane region" description="Helical" evidence="19">
    <location>
        <begin position="70"/>
        <end position="88"/>
    </location>
</feature>
<dbReference type="PANTHER" id="PTHR46382">
    <property type="entry name" value="PHOSPHATIDATE CYTIDYLYLTRANSFERASE"/>
    <property type="match status" value="1"/>
</dbReference>
<dbReference type="EMBL" id="CP001706">
    <property type="protein sequence ID" value="ACV08664.1"/>
    <property type="molecule type" value="Genomic_DNA"/>
</dbReference>
<dbReference type="Proteomes" id="UP000000628">
    <property type="component" value="Chromosome"/>
</dbReference>
<evidence type="ECO:0000313" key="21">
    <source>
        <dbReference type="Proteomes" id="UP000000628"/>
    </source>
</evidence>
<dbReference type="AlphaFoldDB" id="C7R3C8"/>
<evidence type="ECO:0000313" key="20">
    <source>
        <dbReference type="EMBL" id="ACV08664.1"/>
    </source>
</evidence>
<keyword evidence="15 19" id="KW-0472">Membrane</keyword>
<dbReference type="GO" id="GO:0005886">
    <property type="term" value="C:plasma membrane"/>
    <property type="evidence" value="ECO:0007669"/>
    <property type="project" value="UniProtKB-SubCell"/>
</dbReference>
<evidence type="ECO:0000256" key="18">
    <source>
        <dbReference type="RuleBase" id="RU003938"/>
    </source>
</evidence>
<evidence type="ECO:0000256" key="11">
    <source>
        <dbReference type="ARBA" id="ARBA00022692"/>
    </source>
</evidence>
<evidence type="ECO:0000256" key="8">
    <source>
        <dbReference type="ARBA" id="ARBA00022475"/>
    </source>
</evidence>
<dbReference type="RefSeq" id="WP_015771292.1">
    <property type="nucleotide sequence ID" value="NC_013174.1"/>
</dbReference>
<evidence type="ECO:0000256" key="14">
    <source>
        <dbReference type="ARBA" id="ARBA00023098"/>
    </source>
</evidence>
<dbReference type="EC" id="2.7.7.41" evidence="6 18"/>
<evidence type="ECO:0000256" key="9">
    <source>
        <dbReference type="ARBA" id="ARBA00022516"/>
    </source>
</evidence>
<dbReference type="PANTHER" id="PTHR46382:SF1">
    <property type="entry name" value="PHOSPHATIDATE CYTIDYLYLTRANSFERASE"/>
    <property type="match status" value="1"/>
</dbReference>
<gene>
    <name evidence="20" type="ordered locus">Jden_1008</name>
</gene>
<feature type="transmembrane region" description="Helical" evidence="19">
    <location>
        <begin position="150"/>
        <end position="170"/>
    </location>
</feature>
<dbReference type="STRING" id="471856.Jden_1008"/>
<name>C7R3C8_JONDD</name>
<evidence type="ECO:0000256" key="13">
    <source>
        <dbReference type="ARBA" id="ARBA00022989"/>
    </source>
</evidence>
<evidence type="ECO:0000256" key="19">
    <source>
        <dbReference type="SAM" id="Phobius"/>
    </source>
</evidence>
<dbReference type="UniPathway" id="UPA00557">
    <property type="reaction ID" value="UER00614"/>
</dbReference>
<dbReference type="PROSITE" id="PS01315">
    <property type="entry name" value="CDS"/>
    <property type="match status" value="1"/>
</dbReference>
<dbReference type="OrthoDB" id="9799199at2"/>
<evidence type="ECO:0000256" key="17">
    <source>
        <dbReference type="ARBA" id="ARBA00023264"/>
    </source>
</evidence>
<accession>C7R3C8</accession>
<organism evidence="20 21">
    <name type="scientific">Jonesia denitrificans (strain ATCC 14870 / DSM 20603 / BCRC 15368 / CIP 55.134 / JCM 11481 / NBRC 15587 / NCTC 10816 / Prevot 55134)</name>
    <name type="common">Listeria denitrificans</name>
    <dbReference type="NCBI Taxonomy" id="471856"/>
    <lineage>
        <taxon>Bacteria</taxon>
        <taxon>Bacillati</taxon>
        <taxon>Actinomycetota</taxon>
        <taxon>Actinomycetes</taxon>
        <taxon>Micrococcales</taxon>
        <taxon>Jonesiaceae</taxon>
        <taxon>Jonesia</taxon>
    </lineage>
</organism>